<comment type="caution">
    <text evidence="1">The sequence shown here is derived from an EMBL/GenBank/DDBJ whole genome shotgun (WGS) entry which is preliminary data.</text>
</comment>
<keyword evidence="2" id="KW-1185">Reference proteome</keyword>
<dbReference type="EMBL" id="BJXB01000011">
    <property type="protein sequence ID" value="GEM47115.1"/>
    <property type="molecule type" value="Genomic_DNA"/>
</dbReference>
<dbReference type="AlphaFoldDB" id="A0A511N2N4"/>
<evidence type="ECO:0000313" key="2">
    <source>
        <dbReference type="Proteomes" id="UP000321306"/>
    </source>
</evidence>
<dbReference type="RefSeq" id="WP_146885110.1">
    <property type="nucleotide sequence ID" value="NZ_BJXB01000011.1"/>
</dbReference>
<proteinExistence type="predicted"/>
<gene>
    <name evidence="1" type="ORF">DC3_27500</name>
</gene>
<name>A0A511N2N4_DEIC1</name>
<dbReference type="OrthoDB" id="9849050at2"/>
<evidence type="ECO:0000313" key="1">
    <source>
        <dbReference type="EMBL" id="GEM47115.1"/>
    </source>
</evidence>
<protein>
    <submittedName>
        <fullName evidence="1">Uncharacterized protein</fullName>
    </submittedName>
</protein>
<sequence length="80" mass="8648">MAKVLVVLNGITAIGESDKSISEMLSEHMFTLENASIGDESIELLFVRSAAVSAIGMVDHTLEDALTSVSVIQEDQRNRI</sequence>
<accession>A0A511N2N4</accession>
<dbReference type="Proteomes" id="UP000321306">
    <property type="component" value="Unassembled WGS sequence"/>
</dbReference>
<reference evidence="1 2" key="1">
    <citation type="submission" date="2019-07" db="EMBL/GenBank/DDBJ databases">
        <title>Whole genome shotgun sequence of Deinococcus cellulosilyticus NBRC 106333.</title>
        <authorList>
            <person name="Hosoyama A."/>
            <person name="Uohara A."/>
            <person name="Ohji S."/>
            <person name="Ichikawa N."/>
        </authorList>
    </citation>
    <scope>NUCLEOTIDE SEQUENCE [LARGE SCALE GENOMIC DNA]</scope>
    <source>
        <strain evidence="1 2">NBRC 106333</strain>
    </source>
</reference>
<organism evidence="1 2">
    <name type="scientific">Deinococcus cellulosilyticus (strain DSM 18568 / NBRC 106333 / KACC 11606 / 5516J-15)</name>
    <dbReference type="NCBI Taxonomy" id="1223518"/>
    <lineage>
        <taxon>Bacteria</taxon>
        <taxon>Thermotogati</taxon>
        <taxon>Deinococcota</taxon>
        <taxon>Deinococci</taxon>
        <taxon>Deinococcales</taxon>
        <taxon>Deinococcaceae</taxon>
        <taxon>Deinococcus</taxon>
    </lineage>
</organism>